<feature type="compositionally biased region" description="Low complexity" evidence="1">
    <location>
        <begin position="260"/>
        <end position="286"/>
    </location>
</feature>
<proteinExistence type="predicted"/>
<dbReference type="AlphaFoldDB" id="A0A1V3C7G1"/>
<feature type="compositionally biased region" description="Low complexity" evidence="1">
    <location>
        <begin position="56"/>
        <end position="73"/>
    </location>
</feature>
<evidence type="ECO:0000313" key="2">
    <source>
        <dbReference type="EMBL" id="OOC56429.1"/>
    </source>
</evidence>
<feature type="compositionally biased region" description="Basic and acidic residues" evidence="1">
    <location>
        <begin position="9"/>
        <end position="19"/>
    </location>
</feature>
<keyword evidence="3" id="KW-1185">Reference proteome</keyword>
<dbReference type="AntiFam" id="ANF00109">
    <property type="entry name" value="Shadow ORF (opposite afsK)"/>
</dbReference>
<reference evidence="3" key="1">
    <citation type="submission" date="2016-08" db="EMBL/GenBank/DDBJ databases">
        <authorList>
            <person name="Tokovenko B."/>
            <person name="Kalinowski J."/>
        </authorList>
    </citation>
    <scope>NUCLEOTIDE SEQUENCE [LARGE SCALE GENOMIC DNA]</scope>
    <source>
        <strain evidence="3">UTMC102</strain>
    </source>
</reference>
<name>A0A1V3C7G1_9ACTN</name>
<feature type="region of interest" description="Disordered" evidence="1">
    <location>
        <begin position="314"/>
        <end position="333"/>
    </location>
</feature>
<dbReference type="Proteomes" id="UP000189004">
    <property type="component" value="Unassembled WGS sequence"/>
</dbReference>
<feature type="region of interest" description="Disordered" evidence="1">
    <location>
        <begin position="1"/>
        <end position="89"/>
    </location>
</feature>
<gene>
    <name evidence="2" type="ORF">NOSIN_23510</name>
</gene>
<organism evidence="2 3">
    <name type="scientific">Nocardiopsis sinuspersici</name>
    <dbReference type="NCBI Taxonomy" id="501010"/>
    <lineage>
        <taxon>Bacteria</taxon>
        <taxon>Bacillati</taxon>
        <taxon>Actinomycetota</taxon>
        <taxon>Actinomycetes</taxon>
        <taxon>Streptosporangiales</taxon>
        <taxon>Nocardiopsidaceae</taxon>
        <taxon>Nocardiopsis</taxon>
    </lineage>
</organism>
<evidence type="ECO:0000313" key="3">
    <source>
        <dbReference type="Proteomes" id="UP000189004"/>
    </source>
</evidence>
<sequence>MLPVPAEGHTAHDEPRQEDQGPEGGPGTGQDPSGPPPPTAGISYSRSAPVRTPCQSRSSRPAVAAAAVPTSRTGAMARPGEAAWTTPCTSSRAVGRSAACLLSARRDRSARGPEKPSVSGGVFSTRCATAAAFPDPNGGRPVAAYATSAPHANTSSAVETGSPRQCSGLIHPGDPLSIPVRVMAVWSTARATPKSRTRGPSGDRMMFEGLRSRCAIPASWIWASASATPTARPRSSSPFNGPCLRRCSLSVMPRTSGFASQGRAASVSASSSGTAQAPPTRSSRSTSRAKRARKSSADAYSGWISLTAARRPLSSRAAYTRPMPPAPSRLSSR</sequence>
<comment type="caution">
    <text evidence="2">The sequence shown here is derived from an EMBL/GenBank/DDBJ whole genome shotgun (WGS) entry which is preliminary data.</text>
</comment>
<evidence type="ECO:0000256" key="1">
    <source>
        <dbReference type="SAM" id="MobiDB-lite"/>
    </source>
</evidence>
<protein>
    <submittedName>
        <fullName evidence="2">Uncharacterized protein</fullName>
    </submittedName>
</protein>
<feature type="region of interest" description="Disordered" evidence="1">
    <location>
        <begin position="260"/>
        <end position="298"/>
    </location>
</feature>
<dbReference type="EMBL" id="MCOK01000001">
    <property type="protein sequence ID" value="OOC56429.1"/>
    <property type="molecule type" value="Genomic_DNA"/>
</dbReference>
<accession>A0A1V3C7G1</accession>